<dbReference type="Gene3D" id="3.10.20.310">
    <property type="entry name" value="membrane protein fhac"/>
    <property type="match status" value="1"/>
</dbReference>
<keyword evidence="7" id="KW-1185">Reference proteome</keyword>
<dbReference type="RefSeq" id="WP_376887257.1">
    <property type="nucleotide sequence ID" value="NZ_JBHUHR010000039.1"/>
</dbReference>
<dbReference type="EMBL" id="JBHUHR010000039">
    <property type="protein sequence ID" value="MFD2036227.1"/>
    <property type="molecule type" value="Genomic_DNA"/>
</dbReference>
<feature type="domain" description="PNPLA" evidence="5">
    <location>
        <begin position="39"/>
        <end position="229"/>
    </location>
</feature>
<gene>
    <name evidence="6" type="ORF">ACFSKL_15595</name>
</gene>
<organism evidence="6 7">
    <name type="scientific">Belliella marina</name>
    <dbReference type="NCBI Taxonomy" id="1644146"/>
    <lineage>
        <taxon>Bacteria</taxon>
        <taxon>Pseudomonadati</taxon>
        <taxon>Bacteroidota</taxon>
        <taxon>Cytophagia</taxon>
        <taxon>Cytophagales</taxon>
        <taxon>Cyclobacteriaceae</taxon>
        <taxon>Belliella</taxon>
    </lineage>
</organism>
<feature type="active site" description="Nucleophile" evidence="4">
    <location>
        <position position="72"/>
    </location>
</feature>
<name>A0ABW4VNB0_9BACT</name>
<dbReference type="InterPro" id="IPR050301">
    <property type="entry name" value="NTE"/>
</dbReference>
<evidence type="ECO:0000256" key="1">
    <source>
        <dbReference type="ARBA" id="ARBA00022801"/>
    </source>
</evidence>
<proteinExistence type="predicted"/>
<evidence type="ECO:0000259" key="5">
    <source>
        <dbReference type="PROSITE" id="PS51635"/>
    </source>
</evidence>
<keyword evidence="2 4" id="KW-0442">Lipid degradation</keyword>
<accession>A0ABW4VNB0</accession>
<dbReference type="InterPro" id="IPR016035">
    <property type="entry name" value="Acyl_Trfase/lysoPLipase"/>
</dbReference>
<reference evidence="7" key="1">
    <citation type="journal article" date="2019" name="Int. J. Syst. Evol. Microbiol.">
        <title>The Global Catalogue of Microorganisms (GCM) 10K type strain sequencing project: providing services to taxonomists for standard genome sequencing and annotation.</title>
        <authorList>
            <consortium name="The Broad Institute Genomics Platform"/>
            <consortium name="The Broad Institute Genome Sequencing Center for Infectious Disease"/>
            <person name="Wu L."/>
            <person name="Ma J."/>
        </authorList>
    </citation>
    <scope>NUCLEOTIDE SEQUENCE [LARGE SCALE GENOMIC DNA]</scope>
    <source>
        <strain evidence="7">CGMCC 1.15180</strain>
    </source>
</reference>
<dbReference type="Gene3D" id="3.40.1090.10">
    <property type="entry name" value="Cytosolic phospholipase A2 catalytic domain"/>
    <property type="match status" value="2"/>
</dbReference>
<comment type="caution">
    <text evidence="6">The sequence shown here is derived from an EMBL/GenBank/DDBJ whole genome shotgun (WGS) entry which is preliminary data.</text>
</comment>
<dbReference type="Pfam" id="PF01734">
    <property type="entry name" value="Patatin"/>
    <property type="match status" value="1"/>
</dbReference>
<dbReference type="PANTHER" id="PTHR14226:SF29">
    <property type="entry name" value="NEUROPATHY TARGET ESTERASE SWS"/>
    <property type="match status" value="1"/>
</dbReference>
<sequence>MCFRIYGYLKLVVTCIFLFFITTGLIARQVPHGKPKIGLVLSGGGAKGMAHIGVLKAMEEAGIRPDIIVGTSMGAVIGGLYAIGYNAAELEEILMDADWDLIVSNRVAFNNIAFEEKEYYNRYLLELPIHNKKIAFPSGLIEGQKLSEMLHHYTWPANQFESFDDFPIPFRCVATDVGTGNAVIIDKGYLTNALRSSIAIPTAFTPYELDGRMVVDGGVVNNFPVDIAKEMGAEIVIGVNVGDEDFQDPKLIGSFSGILMQIAMSQSYTKLQENIGNCDIYIKPDLKGNSTASFGRYKEIMQLGEEAGALHLQDFRELADRYGFKSRSRGIGLEVPPIVVDKIEINGNRIFSTSLILSKLAINEGDLVDREDIREGISRVYGINGFKKVDFTLVHLRDNTYTLKIRTVEKSDVLFFSSVYYDNMFSAGLLFNLTARDFVGRSSRTVLIGDVSENPKFRLDHYKYMGDEKKYAFNLRYNYMFQQVPNFSDGRSVDVYINRESQLSVQIISTQSLKQSFSLGAFYQKNKSRSKFNIALPGEVRNASNEFLGLRGLYNRNSLNDRNFPTRGSETILEGVLKTFNKLKINLRDGVDTLYLQANGDRVGIPAEDLNAAISVMNPNPYLSFYFNYVKYFSIGEHTQLIPTLSTAMTFSADGMDKQFDEFYLGGHQRIRFNDTRSWGINYGEILTPNFGKIGLTAQYLPAKNIYVRMGSNLIGLSPHIPLVSTNHLEIIDIYRKGMFLGYGLDASINTHFGPISAGIGSNTKDFHVRGYFSIGFSFNYSDR</sequence>
<keyword evidence="3 4" id="KW-0443">Lipid metabolism</keyword>
<evidence type="ECO:0000313" key="6">
    <source>
        <dbReference type="EMBL" id="MFD2036227.1"/>
    </source>
</evidence>
<evidence type="ECO:0000256" key="2">
    <source>
        <dbReference type="ARBA" id="ARBA00022963"/>
    </source>
</evidence>
<dbReference type="Pfam" id="PF07244">
    <property type="entry name" value="POTRA"/>
    <property type="match status" value="1"/>
</dbReference>
<evidence type="ECO:0000313" key="7">
    <source>
        <dbReference type="Proteomes" id="UP001597361"/>
    </source>
</evidence>
<dbReference type="Proteomes" id="UP001597361">
    <property type="component" value="Unassembled WGS sequence"/>
</dbReference>
<evidence type="ECO:0000256" key="3">
    <source>
        <dbReference type="ARBA" id="ARBA00023098"/>
    </source>
</evidence>
<feature type="short sequence motif" description="GXGXXG" evidence="4">
    <location>
        <begin position="43"/>
        <end position="48"/>
    </location>
</feature>
<feature type="active site" description="Proton acceptor" evidence="4">
    <location>
        <position position="216"/>
    </location>
</feature>
<dbReference type="PROSITE" id="PS51635">
    <property type="entry name" value="PNPLA"/>
    <property type="match status" value="1"/>
</dbReference>
<dbReference type="SUPFAM" id="SSF52151">
    <property type="entry name" value="FabD/lysophospholipase-like"/>
    <property type="match status" value="1"/>
</dbReference>
<dbReference type="CDD" id="cd07205">
    <property type="entry name" value="Pat_PNPLA6_PNPLA7_NTE1_like"/>
    <property type="match status" value="1"/>
</dbReference>
<dbReference type="InterPro" id="IPR010827">
    <property type="entry name" value="BamA/TamA_POTRA"/>
</dbReference>
<feature type="short sequence motif" description="DGA/G" evidence="4">
    <location>
        <begin position="216"/>
        <end position="218"/>
    </location>
</feature>
<protein>
    <submittedName>
        <fullName evidence="6">Patatin-like phospholipase family protein</fullName>
    </submittedName>
</protein>
<dbReference type="PANTHER" id="PTHR14226">
    <property type="entry name" value="NEUROPATHY TARGET ESTERASE/SWISS CHEESE D.MELANOGASTER"/>
    <property type="match status" value="1"/>
</dbReference>
<keyword evidence="1 4" id="KW-0378">Hydrolase</keyword>
<evidence type="ECO:0000256" key="4">
    <source>
        <dbReference type="PROSITE-ProRule" id="PRU01161"/>
    </source>
</evidence>
<feature type="short sequence motif" description="GXSXG" evidence="4">
    <location>
        <begin position="70"/>
        <end position="74"/>
    </location>
</feature>
<dbReference type="InterPro" id="IPR002641">
    <property type="entry name" value="PNPLA_dom"/>
</dbReference>